<feature type="compositionally biased region" description="Acidic residues" evidence="1">
    <location>
        <begin position="574"/>
        <end position="589"/>
    </location>
</feature>
<dbReference type="InterPro" id="IPR046521">
    <property type="entry name" value="DUF6698"/>
</dbReference>
<dbReference type="AlphaFoldDB" id="A0AA39QPH9"/>
<feature type="compositionally biased region" description="Polar residues" evidence="1">
    <location>
        <begin position="73"/>
        <end position="84"/>
    </location>
</feature>
<reference evidence="2" key="1">
    <citation type="submission" date="2023-06" db="EMBL/GenBank/DDBJ databases">
        <authorList>
            <consortium name="Lawrence Berkeley National Laboratory"/>
            <person name="Ahrendt S."/>
            <person name="Sahu N."/>
            <person name="Indic B."/>
            <person name="Wong-Bajracharya J."/>
            <person name="Merenyi Z."/>
            <person name="Ke H.-M."/>
            <person name="Monk M."/>
            <person name="Kocsube S."/>
            <person name="Drula E."/>
            <person name="Lipzen A."/>
            <person name="Balint B."/>
            <person name="Henrissat B."/>
            <person name="Andreopoulos B."/>
            <person name="Martin F.M."/>
            <person name="Harder C.B."/>
            <person name="Rigling D."/>
            <person name="Ford K.L."/>
            <person name="Foster G.D."/>
            <person name="Pangilinan J."/>
            <person name="Papanicolaou A."/>
            <person name="Barry K."/>
            <person name="LaButti K."/>
            <person name="Viragh M."/>
            <person name="Koriabine M."/>
            <person name="Yan M."/>
            <person name="Riley R."/>
            <person name="Champramary S."/>
            <person name="Plett K.L."/>
            <person name="Tsai I.J."/>
            <person name="Slot J."/>
            <person name="Sipos G."/>
            <person name="Plett J."/>
            <person name="Nagy L.G."/>
            <person name="Grigoriev I.V."/>
        </authorList>
    </citation>
    <scope>NUCLEOTIDE SEQUENCE</scope>
    <source>
        <strain evidence="2">HWK02</strain>
    </source>
</reference>
<feature type="compositionally biased region" description="Basic residues" evidence="1">
    <location>
        <begin position="471"/>
        <end position="481"/>
    </location>
</feature>
<evidence type="ECO:0000313" key="3">
    <source>
        <dbReference type="Proteomes" id="UP001175228"/>
    </source>
</evidence>
<comment type="caution">
    <text evidence="2">The sequence shown here is derived from an EMBL/GenBank/DDBJ whole genome shotgun (WGS) entry which is preliminary data.</text>
</comment>
<feature type="compositionally biased region" description="Basic and acidic residues" evidence="1">
    <location>
        <begin position="561"/>
        <end position="573"/>
    </location>
</feature>
<dbReference type="EMBL" id="JAUEPU010000001">
    <property type="protein sequence ID" value="KAK0506770.1"/>
    <property type="molecule type" value="Genomic_DNA"/>
</dbReference>
<accession>A0AA39QPH9</accession>
<dbReference type="Proteomes" id="UP001175228">
    <property type="component" value="Unassembled WGS sequence"/>
</dbReference>
<name>A0AA39QPH9_9AGAR</name>
<feature type="region of interest" description="Disordered" evidence="1">
    <location>
        <begin position="426"/>
        <end position="508"/>
    </location>
</feature>
<feature type="region of interest" description="Disordered" evidence="1">
    <location>
        <begin position="36"/>
        <end position="95"/>
    </location>
</feature>
<sequence>MDVTQLSPLFGDMSMQDVLKALKDTQLLTQNLQEENRRLKTAAPPILNTSLPSTTTSSSSFVSQSDSLDIGTPNISANNPTVSTEKPKSLLDSKDSQKELQYGAMKMVMFGHIWWERKQLFGVRRDLAIRELNAATLTNAIDSGIKKLSPERIIHLRLILLLYEHLPAAYHPLVGGSITGEYHKLEKIMKKAATDNRSNLINRLKRVAATIFEDVVPAGHFRNGFDRSVDPLCQHLMGYKPEKDEYTRLPPCLFSDGFTTGATMFRTLIGVKILTCLLWGESALDGPNISTKRTNGDLWHMKEVNTSALAFIGVTTRWMLSGDTKFASPGNKTGIDYIADFDHYVARIDELARKGTRSITDTFRFYNDHVFAPSRTLQSVVPTKVPVSASEEEEAIWRSLEALDNEPDPESEISSIPGALDPIISSHEATVSPPNEPPAADHHSVTNNVSPGPAGADVDASNTLLDLGKANHSKKQGKRGVKMAPMAPSRVTRSRGGQASDVAESDSTVTTINQVSKQKGRVKDANVAARPSRVSNTISRINVTADTVTPTPKCATTLGVHFEHPVNDDKNENEYEEDDDEEEEEEESE</sequence>
<feature type="compositionally biased region" description="Basic and acidic residues" evidence="1">
    <location>
        <begin position="85"/>
        <end position="95"/>
    </location>
</feature>
<gene>
    <name evidence="2" type="ORF">EDD18DRAFT_1343181</name>
</gene>
<evidence type="ECO:0000313" key="2">
    <source>
        <dbReference type="EMBL" id="KAK0506770.1"/>
    </source>
</evidence>
<proteinExistence type="predicted"/>
<feature type="compositionally biased region" description="Low complexity" evidence="1">
    <location>
        <begin position="49"/>
        <end position="67"/>
    </location>
</feature>
<feature type="region of interest" description="Disordered" evidence="1">
    <location>
        <begin position="559"/>
        <end position="589"/>
    </location>
</feature>
<evidence type="ECO:0000256" key="1">
    <source>
        <dbReference type="SAM" id="MobiDB-lite"/>
    </source>
</evidence>
<dbReference type="Pfam" id="PF20414">
    <property type="entry name" value="DUF6698"/>
    <property type="match status" value="1"/>
</dbReference>
<protein>
    <submittedName>
        <fullName evidence="2">Uncharacterized protein</fullName>
    </submittedName>
</protein>
<keyword evidence="3" id="KW-1185">Reference proteome</keyword>
<organism evidence="2 3">
    <name type="scientific">Armillaria luteobubalina</name>
    <dbReference type="NCBI Taxonomy" id="153913"/>
    <lineage>
        <taxon>Eukaryota</taxon>
        <taxon>Fungi</taxon>
        <taxon>Dikarya</taxon>
        <taxon>Basidiomycota</taxon>
        <taxon>Agaricomycotina</taxon>
        <taxon>Agaricomycetes</taxon>
        <taxon>Agaricomycetidae</taxon>
        <taxon>Agaricales</taxon>
        <taxon>Marasmiineae</taxon>
        <taxon>Physalacriaceae</taxon>
        <taxon>Armillaria</taxon>
    </lineage>
</organism>